<evidence type="ECO:0008006" key="3">
    <source>
        <dbReference type="Google" id="ProtNLM"/>
    </source>
</evidence>
<name>A0A5S5DTV0_9FLAO</name>
<organism evidence="1 2">
    <name type="scientific">Tenacibaculum adriaticum</name>
    <dbReference type="NCBI Taxonomy" id="413713"/>
    <lineage>
        <taxon>Bacteria</taxon>
        <taxon>Pseudomonadati</taxon>
        <taxon>Bacteroidota</taxon>
        <taxon>Flavobacteriia</taxon>
        <taxon>Flavobacteriales</taxon>
        <taxon>Flavobacteriaceae</taxon>
        <taxon>Tenacibaculum</taxon>
    </lineage>
</organism>
<accession>A0A5S5DTV0</accession>
<protein>
    <recommendedName>
        <fullName evidence="3">PKD domain-containing protein</fullName>
    </recommendedName>
</protein>
<dbReference type="SUPFAM" id="SSF49785">
    <property type="entry name" value="Galactose-binding domain-like"/>
    <property type="match status" value="2"/>
</dbReference>
<comment type="caution">
    <text evidence="1">The sequence shown here is derived from an EMBL/GenBank/DDBJ whole genome shotgun (WGS) entry which is preliminary data.</text>
</comment>
<dbReference type="EMBL" id="VNIA01000002">
    <property type="protein sequence ID" value="TYP99307.1"/>
    <property type="molecule type" value="Genomic_DNA"/>
</dbReference>
<keyword evidence="2" id="KW-1185">Reference proteome</keyword>
<dbReference type="Gene3D" id="2.60.120.430">
    <property type="entry name" value="Galactose-binding lectin"/>
    <property type="match status" value="1"/>
</dbReference>
<dbReference type="InterPro" id="IPR008979">
    <property type="entry name" value="Galactose-bd-like_sf"/>
</dbReference>
<proteinExistence type="predicted"/>
<dbReference type="SUPFAM" id="SSF49299">
    <property type="entry name" value="PKD domain"/>
    <property type="match status" value="1"/>
</dbReference>
<sequence>MQLQLVQQIKILTMKKIKTIYKALIILIFFSACSEENNLDFLDAIPAPSNVSATYNISQDNTGLVTISPTGESTVEFDVYFGDTTLESVKVKAGQSTSHVYAEGTYNVKVVAYNLKGDTAEITKPLIVSFKAPENLEVVLENDLAVSKQVNVKATADFATMFDFYSGESGVTQPVASGNIGETISYQYQEAGEYDIKVVAKGGAIETTEYIATFEVTEILAPIVSAPTQPNRNESDVISIYSSAYTDVTGTNYFPDWGQGGQGSSWAEFDLNGDKMLQYINLSYQGIALQDGTSVDISTMEFLHMDVWTSGGTTDLETSLINNASGTVTESPVTRSLTAGEWTRIEIPISEYVDQGLTVTEIFQMKFVGTPSAEGTVFIDNIYFYKVPAQTGAPILFDDFEGNGNITTWAGDAAGLNTAFANPFIDANNESATVLEYNDTGGQYANIRFDNASNFDLSGGNSTFKLKIYVPSSSISGSQPNQISLKLQDGTAAEPWALQTEVVKAISLDTWQEITFDFANDVTVGEPDPVNRTDFNRVVIQVNSENNTDTVIAYIDDFSYGNTIVDTPPFATDDFEGNGTITTWAGDSCGMDNMFANPYIDTNNQSATVLEYNDTGGQYANIRFDVSPNFDLTAKAKFTLKIYVPSSSISGSQPNQISLKLQDGTAAEPWALQTEIVKSLALDTWQEITFDFANDVTIGEPDPINRTDFNRVVLQVNSENNNDTVIAYIDDFNYHN</sequence>
<gene>
    <name evidence="1" type="ORF">C7447_102629</name>
</gene>
<dbReference type="InterPro" id="IPR035986">
    <property type="entry name" value="PKD_dom_sf"/>
</dbReference>
<dbReference type="Gene3D" id="2.60.120.260">
    <property type="entry name" value="Galactose-binding domain-like"/>
    <property type="match status" value="2"/>
</dbReference>
<reference evidence="1 2" key="1">
    <citation type="submission" date="2019-07" db="EMBL/GenBank/DDBJ databases">
        <title>Genomic Encyclopedia of Type Strains, Phase IV (KMG-IV): sequencing the most valuable type-strain genomes for metagenomic binning, comparative biology and taxonomic classification.</title>
        <authorList>
            <person name="Goeker M."/>
        </authorList>
    </citation>
    <scope>NUCLEOTIDE SEQUENCE [LARGE SCALE GENOMIC DNA]</scope>
    <source>
        <strain evidence="1 2">DSM 18961</strain>
    </source>
</reference>
<evidence type="ECO:0000313" key="2">
    <source>
        <dbReference type="Proteomes" id="UP000323136"/>
    </source>
</evidence>
<evidence type="ECO:0000313" key="1">
    <source>
        <dbReference type="EMBL" id="TYP99307.1"/>
    </source>
</evidence>
<dbReference type="Proteomes" id="UP000323136">
    <property type="component" value="Unassembled WGS sequence"/>
</dbReference>
<dbReference type="AlphaFoldDB" id="A0A5S5DTV0"/>